<evidence type="ECO:0000256" key="1">
    <source>
        <dbReference type="ARBA" id="ARBA00006068"/>
    </source>
</evidence>
<keyword evidence="3" id="KW-0472">Membrane</keyword>
<keyword evidence="6" id="KW-1185">Reference proteome</keyword>
<evidence type="ECO:0000259" key="4">
    <source>
        <dbReference type="Pfam" id="PF03816"/>
    </source>
</evidence>
<name>A0ABR9DM11_9MICO</name>
<gene>
    <name evidence="5" type="ORF">IGS67_01440</name>
</gene>
<dbReference type="PANTHER" id="PTHR33392">
    <property type="entry name" value="POLYISOPRENYL-TEICHOIC ACID--PEPTIDOGLYCAN TEICHOIC ACID TRANSFERASE TAGU"/>
    <property type="match status" value="1"/>
</dbReference>
<dbReference type="InterPro" id="IPR050922">
    <property type="entry name" value="LytR/CpsA/Psr_CW_biosynth"/>
</dbReference>
<protein>
    <submittedName>
        <fullName evidence="5">LCP family protein</fullName>
    </submittedName>
</protein>
<comment type="caution">
    <text evidence="5">The sequence shown here is derived from an EMBL/GenBank/DDBJ whole genome shotgun (WGS) entry which is preliminary data.</text>
</comment>
<accession>A0ABR9DM11</accession>
<dbReference type="PANTHER" id="PTHR33392:SF6">
    <property type="entry name" value="POLYISOPRENYL-TEICHOIC ACID--PEPTIDOGLYCAN TEICHOIC ACID TRANSFERASE TAGU"/>
    <property type="match status" value="1"/>
</dbReference>
<feature type="compositionally biased region" description="Basic and acidic residues" evidence="2">
    <location>
        <begin position="1"/>
        <end position="10"/>
    </location>
</feature>
<keyword evidence="3" id="KW-1133">Transmembrane helix</keyword>
<comment type="similarity">
    <text evidence="1">Belongs to the LytR/CpsA/Psr (LCP) family.</text>
</comment>
<dbReference type="InterPro" id="IPR004474">
    <property type="entry name" value="LytR_CpsA_psr"/>
</dbReference>
<keyword evidence="3" id="KW-0812">Transmembrane</keyword>
<dbReference type="NCBIfam" id="TIGR00350">
    <property type="entry name" value="lytR_cpsA_psr"/>
    <property type="match status" value="1"/>
</dbReference>
<dbReference type="EMBL" id="JACZDF010000001">
    <property type="protein sequence ID" value="MBD9698160.1"/>
    <property type="molecule type" value="Genomic_DNA"/>
</dbReference>
<dbReference type="Proteomes" id="UP000642107">
    <property type="component" value="Unassembled WGS sequence"/>
</dbReference>
<dbReference type="Gene3D" id="3.40.630.190">
    <property type="entry name" value="LCP protein"/>
    <property type="match status" value="1"/>
</dbReference>
<evidence type="ECO:0000256" key="3">
    <source>
        <dbReference type="SAM" id="Phobius"/>
    </source>
</evidence>
<reference evidence="5 6" key="1">
    <citation type="submission" date="2020-09" db="EMBL/GenBank/DDBJ databases">
        <title>Flavimobilis rhizosphaerae sp. nov., isolated from rhizosphere soil of Spartina alterniflora.</title>
        <authorList>
            <person name="Hanqin C."/>
        </authorList>
    </citation>
    <scope>NUCLEOTIDE SEQUENCE [LARGE SCALE GENOMIC DNA]</scope>
    <source>
        <strain evidence="5 6">GY 10621</strain>
    </source>
</reference>
<organism evidence="5 6">
    <name type="scientific">Flavimobilis rhizosphaerae</name>
    <dbReference type="NCBI Taxonomy" id="2775421"/>
    <lineage>
        <taxon>Bacteria</taxon>
        <taxon>Bacillati</taxon>
        <taxon>Actinomycetota</taxon>
        <taxon>Actinomycetes</taxon>
        <taxon>Micrococcales</taxon>
        <taxon>Jonesiaceae</taxon>
        <taxon>Flavimobilis</taxon>
    </lineage>
</organism>
<evidence type="ECO:0000313" key="5">
    <source>
        <dbReference type="EMBL" id="MBD9698160.1"/>
    </source>
</evidence>
<feature type="domain" description="Cell envelope-related transcriptional attenuator" evidence="4">
    <location>
        <begin position="124"/>
        <end position="269"/>
    </location>
</feature>
<dbReference type="Pfam" id="PF03816">
    <property type="entry name" value="LytR_cpsA_psr"/>
    <property type="match status" value="1"/>
</dbReference>
<dbReference type="RefSeq" id="WP_192277115.1">
    <property type="nucleotide sequence ID" value="NZ_JACZDF010000001.1"/>
</dbReference>
<feature type="region of interest" description="Disordered" evidence="2">
    <location>
        <begin position="1"/>
        <end position="30"/>
    </location>
</feature>
<sequence>MGRRGSRDATEQPVGNVLGGADEGNDDGEVRERRAGRRALVGALAALGGLVLVVVLALGGGALWLDSRVERFGDPFTAIPEEGRPTRPAPVVAADREPLNFLVLGSDSRISAGDPSQWEAGAQRTDAIMLVHLDGDREHASVMSIPRDSWVDVPGRGMAKINASYSYGGPALLVQTVEQLTGVRIDHVAIADFDSFTELTDALGGVEITVGQDVYEYGAPDRLVVGTGTHVLDGKQALAYARQRYGLPGGDFDRVKRQQNWARAILTKAVSQGTLTDPAKATRFVRVVSGAVAVDDGLGLTDLVGLATELKGLRAGDVAFLTAPVLGTGWSPDGTQSIVNLDLELFAPLAEAIATDDVTRYLAEDPDAPELLGKDVR</sequence>
<evidence type="ECO:0000313" key="6">
    <source>
        <dbReference type="Proteomes" id="UP000642107"/>
    </source>
</evidence>
<feature type="transmembrane region" description="Helical" evidence="3">
    <location>
        <begin position="39"/>
        <end position="65"/>
    </location>
</feature>
<evidence type="ECO:0000256" key="2">
    <source>
        <dbReference type="SAM" id="MobiDB-lite"/>
    </source>
</evidence>
<proteinExistence type="inferred from homology"/>